<evidence type="ECO:0000313" key="2">
    <source>
        <dbReference type="Proteomes" id="UP001159364"/>
    </source>
</evidence>
<name>A0AAV8SGG8_9ROSI</name>
<dbReference type="GO" id="GO:0000460">
    <property type="term" value="P:maturation of 5.8S rRNA"/>
    <property type="evidence" value="ECO:0007669"/>
    <property type="project" value="TreeGrafter"/>
</dbReference>
<dbReference type="PANTHER" id="PTHR15002:SF0">
    <property type="entry name" value="RIBOSOMAL BIOGENESIS PROTEIN LAS1L"/>
    <property type="match status" value="1"/>
</dbReference>
<dbReference type="GO" id="GO:0004519">
    <property type="term" value="F:endonuclease activity"/>
    <property type="evidence" value="ECO:0007669"/>
    <property type="project" value="InterPro"/>
</dbReference>
<dbReference type="GO" id="GO:0090730">
    <property type="term" value="C:Las1 complex"/>
    <property type="evidence" value="ECO:0007669"/>
    <property type="project" value="InterPro"/>
</dbReference>
<dbReference type="EMBL" id="JAIWQS010000011">
    <property type="protein sequence ID" value="KAJ8751341.1"/>
    <property type="molecule type" value="Genomic_DNA"/>
</dbReference>
<dbReference type="GO" id="GO:0000470">
    <property type="term" value="P:maturation of LSU-rRNA"/>
    <property type="evidence" value="ECO:0007669"/>
    <property type="project" value="TreeGrafter"/>
</dbReference>
<dbReference type="Proteomes" id="UP001159364">
    <property type="component" value="Linkage Group LG11"/>
</dbReference>
<dbReference type="PANTHER" id="PTHR15002">
    <property type="entry name" value="RIBOSOMAL BIOGENESIS PROTEIN LAS1L"/>
    <property type="match status" value="1"/>
</dbReference>
<gene>
    <name evidence="1" type="ORF">K2173_016529</name>
</gene>
<sequence length="656" mass="73344">MSTAPEVGSLFNGFEEDVVAVNGEDNHEKSSLSCSYKLVPWLNWKEWEKVRDSLFSDSPHKIDFALKRISTWRSRGCLPVVVDVTASIIEIQHKDPFFRKDLLNDSICSEQMLAMLYCMAILRLVNCVVEKTRKKTEISIAEAAGAIGIPRVLIDIRHEGSHRDLPGLPLVRDSAIKALHWLKSYYWEPQRKQIPSSRDETANIKAEIKSKLLELVSSLKVKQSPQPGLPSVKGKRGKQCEHLCGRSKFFSLMACKLHSSKSGGPKKQSMKTLKMLVRLYSSFSSEVLSVLLEFLLKALNSPNLVEPPENFDIGQDLNNLLNDWKVIITKFANKEPEALLLLLKAVLDVIEQEFMKYGFGMRDSSLECRAGTNQIGQLVSVFAWLVGQVKERKLSYGRDTEAEFKFSSRGKQISKAILMEVLRKCLALLPYGDTQLTNSVLNLALVMGDNSLMEKLNKLSLVGLSESDTRIEDPSSSCSSTTILEDESINQASKKLELVRLRKSRAGETRDDNVGCSGRWVVAKSWNPCPIGMLPVDLGSSGRLPDLDIDSKSADSKMAWEHRRCGNMREADCEIKISDDSNVRKLKGKREVSCNVNALDLSSAKKMRETLEIDEPVDQNVVLPQGINGCLMIDGAWKKVGEEEVRAIQSGIRILV</sequence>
<evidence type="ECO:0008006" key="3">
    <source>
        <dbReference type="Google" id="ProtNLM"/>
    </source>
</evidence>
<organism evidence="1 2">
    <name type="scientific">Erythroxylum novogranatense</name>
    <dbReference type="NCBI Taxonomy" id="1862640"/>
    <lineage>
        <taxon>Eukaryota</taxon>
        <taxon>Viridiplantae</taxon>
        <taxon>Streptophyta</taxon>
        <taxon>Embryophyta</taxon>
        <taxon>Tracheophyta</taxon>
        <taxon>Spermatophyta</taxon>
        <taxon>Magnoliopsida</taxon>
        <taxon>eudicotyledons</taxon>
        <taxon>Gunneridae</taxon>
        <taxon>Pentapetalae</taxon>
        <taxon>rosids</taxon>
        <taxon>fabids</taxon>
        <taxon>Malpighiales</taxon>
        <taxon>Erythroxylaceae</taxon>
        <taxon>Erythroxylum</taxon>
    </lineage>
</organism>
<dbReference type="GO" id="GO:0030687">
    <property type="term" value="C:preribosome, large subunit precursor"/>
    <property type="evidence" value="ECO:0007669"/>
    <property type="project" value="TreeGrafter"/>
</dbReference>
<keyword evidence="2" id="KW-1185">Reference proteome</keyword>
<comment type="caution">
    <text evidence="1">The sequence shown here is derived from an EMBL/GenBank/DDBJ whole genome shotgun (WGS) entry which is preliminary data.</text>
</comment>
<proteinExistence type="predicted"/>
<dbReference type="Pfam" id="PF04031">
    <property type="entry name" value="Las1"/>
    <property type="match status" value="1"/>
</dbReference>
<evidence type="ECO:0000313" key="1">
    <source>
        <dbReference type="EMBL" id="KAJ8751341.1"/>
    </source>
</evidence>
<protein>
    <recommendedName>
        <fullName evidence="3">Las1-like family protein</fullName>
    </recommendedName>
</protein>
<reference evidence="1 2" key="1">
    <citation type="submission" date="2021-09" db="EMBL/GenBank/DDBJ databases">
        <title>Genomic insights and catalytic innovation underlie evolution of tropane alkaloids biosynthesis.</title>
        <authorList>
            <person name="Wang Y.-J."/>
            <person name="Tian T."/>
            <person name="Huang J.-P."/>
            <person name="Huang S.-X."/>
        </authorList>
    </citation>
    <scope>NUCLEOTIDE SEQUENCE [LARGE SCALE GENOMIC DNA]</scope>
    <source>
        <strain evidence="1">KIB-2018</strain>
        <tissue evidence="1">Leaf</tissue>
    </source>
</reference>
<dbReference type="InterPro" id="IPR007174">
    <property type="entry name" value="Las1"/>
</dbReference>
<dbReference type="AlphaFoldDB" id="A0AAV8SGG8"/>
<accession>A0AAV8SGG8</accession>